<dbReference type="GO" id="GO:0016579">
    <property type="term" value="P:protein deubiquitination"/>
    <property type="evidence" value="ECO:0007669"/>
    <property type="project" value="TreeGrafter"/>
</dbReference>
<feature type="coiled-coil region" evidence="1">
    <location>
        <begin position="493"/>
        <end position="531"/>
    </location>
</feature>
<protein>
    <recommendedName>
        <fullName evidence="5">Ubiquitin interaction motif protein</fullName>
    </recommendedName>
</protein>
<evidence type="ECO:0008006" key="5">
    <source>
        <dbReference type="Google" id="ProtNLM"/>
    </source>
</evidence>
<feature type="region of interest" description="Disordered" evidence="2">
    <location>
        <begin position="48"/>
        <end position="124"/>
    </location>
</feature>
<feature type="compositionally biased region" description="Polar residues" evidence="2">
    <location>
        <begin position="691"/>
        <end position="704"/>
    </location>
</feature>
<feature type="region of interest" description="Disordered" evidence="2">
    <location>
        <begin position="594"/>
        <end position="614"/>
    </location>
</feature>
<feature type="compositionally biased region" description="Basic and acidic residues" evidence="2">
    <location>
        <begin position="758"/>
        <end position="776"/>
    </location>
</feature>
<dbReference type="Gene3D" id="1.10.8.10">
    <property type="entry name" value="DNA helicase RuvA subunit, C-terminal domain"/>
    <property type="match status" value="1"/>
</dbReference>
<keyword evidence="1" id="KW-0175">Coiled coil</keyword>
<dbReference type="Pfam" id="PF14555">
    <property type="entry name" value="UBA_4"/>
    <property type="match status" value="1"/>
</dbReference>
<reference evidence="3 4" key="1">
    <citation type="journal article" date="2016" name="Sci. Rep.">
        <title>Penicillium arizonense, a new, genome sequenced fungal species, reveals a high chemical diversity in secreted metabolites.</title>
        <authorList>
            <person name="Grijseels S."/>
            <person name="Nielsen J.C."/>
            <person name="Randelovic M."/>
            <person name="Nielsen J."/>
            <person name="Nielsen K.F."/>
            <person name="Workman M."/>
            <person name="Frisvad J.C."/>
        </authorList>
    </citation>
    <scope>NUCLEOTIDE SEQUENCE [LARGE SCALE GENOMIC DNA]</scope>
    <source>
        <strain evidence="3 4">CBS 141311</strain>
    </source>
</reference>
<accession>A0A1F5LUY0</accession>
<dbReference type="CDD" id="cd14273">
    <property type="entry name" value="UBA_TAP-C_like"/>
    <property type="match status" value="1"/>
</dbReference>
<comment type="caution">
    <text evidence="3">The sequence shown here is derived from an EMBL/GenBank/DDBJ whole genome shotgun (WGS) entry which is preliminary data.</text>
</comment>
<dbReference type="SUPFAM" id="SSF46934">
    <property type="entry name" value="UBA-like"/>
    <property type="match status" value="1"/>
</dbReference>
<evidence type="ECO:0000313" key="3">
    <source>
        <dbReference type="EMBL" id="OGE56978.1"/>
    </source>
</evidence>
<sequence>MASEPTEDAIANFVSFTSTTREQAINFLKANNLDSQKAINAYFEELAGPQPKADNYYNDKRASSWDFTQQDNAPPIPATAPPSRPPSRMNMNDTDKKTAPGATAPQAGTGQGLSLAEREEKELQQAVAMSLNSGLGQQEIGVTSSSQPQFSKATRDHYEEGDWAMTLFNTSSEEVTIGPEPEDRRRAEGEPAFIRPTQDGLYLGGFLTIIHEIPLAREALLLRNKPLFDYGHEPHWWNGQSINLPKIVTVNDSNRDADWDDVIHEAQRLMAFMDSTKRSFGSSDSLARIRSLSMFSSDSEEMVTRFLEAWHGAAIRADPDNQLAAIFTSHAYKQQSHDYDEPVTKDLFTFEIPVEPDHGQSLYEVIDRALWNEGPEEELENIWIENIAEVLCIKLDCLQRPNPVDVKIPPVFYPDRYLSSCRDLARELRLKRQQIQGEIWNFEKLIRHYTFPRNPVGKLTVKELLERAAEAAPVVVPEKSGNADSSSEATVNVKQVAEQLRAIAAKIEEKLKELEVSKENAVKSLREISKTLTEPSESPSEPPTYKYSLRGVCTQPHITYVLSNAKAGSPDLMDMEDESGDQWWRISYSTEDGKTRQAEKRKAQEDNTTTQNGDVVGYSASKVREDEVLQAARDEWRSVLLVYASENAMKAPMDPAPAQLRGFVNRDNAAFEAEFDQTATIINSDQEESWAPTSSTETQQSEQPEMTEKRQQVNVFDYEVSGFDDEPAPMQEMQQRDGGSLLSKGTVNNSQPKTSQVESERKSSHDEEMVDHAEHV</sequence>
<feature type="region of interest" description="Disordered" evidence="2">
    <location>
        <begin position="683"/>
        <end position="776"/>
    </location>
</feature>
<evidence type="ECO:0000256" key="1">
    <source>
        <dbReference type="SAM" id="Coils"/>
    </source>
</evidence>
<dbReference type="GO" id="GO:0005829">
    <property type="term" value="C:cytosol"/>
    <property type="evidence" value="ECO:0007669"/>
    <property type="project" value="TreeGrafter"/>
</dbReference>
<dbReference type="PANTHER" id="PTHR39597:SF1">
    <property type="entry name" value="UBA DOMAIN-CONTAINING PROTEIN RUP1"/>
    <property type="match status" value="1"/>
</dbReference>
<feature type="compositionally biased region" description="Basic and acidic residues" evidence="2">
    <location>
        <begin position="594"/>
        <end position="605"/>
    </location>
</feature>
<evidence type="ECO:0000313" key="4">
    <source>
        <dbReference type="Proteomes" id="UP000177622"/>
    </source>
</evidence>
<evidence type="ECO:0000256" key="2">
    <source>
        <dbReference type="SAM" id="MobiDB-lite"/>
    </source>
</evidence>
<name>A0A1F5LUY0_PENAI</name>
<feature type="compositionally biased region" description="Polar residues" evidence="2">
    <location>
        <begin position="743"/>
        <end position="757"/>
    </location>
</feature>
<keyword evidence="4" id="KW-1185">Reference proteome</keyword>
<proteinExistence type="predicted"/>
<dbReference type="GeneID" id="34572623"/>
<dbReference type="RefSeq" id="XP_022492405.1">
    <property type="nucleotide sequence ID" value="XM_022627889.1"/>
</dbReference>
<dbReference type="InterPro" id="IPR055335">
    <property type="entry name" value="Ucp6/RUP1"/>
</dbReference>
<dbReference type="InterPro" id="IPR009060">
    <property type="entry name" value="UBA-like_sf"/>
</dbReference>
<feature type="compositionally biased region" description="Pro residues" evidence="2">
    <location>
        <begin position="74"/>
        <end position="85"/>
    </location>
</feature>
<dbReference type="STRING" id="1835702.A0A1F5LUY0"/>
<dbReference type="Proteomes" id="UP000177622">
    <property type="component" value="Unassembled WGS sequence"/>
</dbReference>
<dbReference type="OrthoDB" id="4489171at2759"/>
<gene>
    <name evidence="3" type="ORF">PENARI_c002G10972</name>
</gene>
<dbReference type="AlphaFoldDB" id="A0A1F5LUY0"/>
<dbReference type="GO" id="GO:0005634">
    <property type="term" value="C:nucleus"/>
    <property type="evidence" value="ECO:0007669"/>
    <property type="project" value="TreeGrafter"/>
</dbReference>
<organism evidence="3 4">
    <name type="scientific">Penicillium arizonense</name>
    <dbReference type="NCBI Taxonomy" id="1835702"/>
    <lineage>
        <taxon>Eukaryota</taxon>
        <taxon>Fungi</taxon>
        <taxon>Dikarya</taxon>
        <taxon>Ascomycota</taxon>
        <taxon>Pezizomycotina</taxon>
        <taxon>Eurotiomycetes</taxon>
        <taxon>Eurotiomycetidae</taxon>
        <taxon>Eurotiales</taxon>
        <taxon>Aspergillaceae</taxon>
        <taxon>Penicillium</taxon>
    </lineage>
</organism>
<dbReference type="PANTHER" id="PTHR39597">
    <property type="entry name" value="UBA DOMAIN-CONTAINING PROTEIN RUP1"/>
    <property type="match status" value="1"/>
</dbReference>
<feature type="compositionally biased region" description="Low complexity" evidence="2">
    <location>
        <begin position="99"/>
        <end position="108"/>
    </location>
</feature>
<dbReference type="EMBL" id="LXJU01000002">
    <property type="protein sequence ID" value="OGE56978.1"/>
    <property type="molecule type" value="Genomic_DNA"/>
</dbReference>